<dbReference type="InterPro" id="IPR000979">
    <property type="entry name" value="Phosphodiesterase_MJ0936/Vps29"/>
</dbReference>
<organism evidence="4 5">
    <name type="scientific">Planifilum fulgidum</name>
    <dbReference type="NCBI Taxonomy" id="201973"/>
    <lineage>
        <taxon>Bacteria</taxon>
        <taxon>Bacillati</taxon>
        <taxon>Bacillota</taxon>
        <taxon>Bacilli</taxon>
        <taxon>Bacillales</taxon>
        <taxon>Thermoactinomycetaceae</taxon>
        <taxon>Planifilum</taxon>
    </lineage>
</organism>
<dbReference type="PANTHER" id="PTHR11124">
    <property type="entry name" value="VACUOLAR SORTING PROTEIN VPS29"/>
    <property type="match status" value="1"/>
</dbReference>
<evidence type="ECO:0000313" key="4">
    <source>
        <dbReference type="EMBL" id="SFF90387.1"/>
    </source>
</evidence>
<evidence type="ECO:0000259" key="3">
    <source>
        <dbReference type="Pfam" id="PF12850"/>
    </source>
</evidence>
<dbReference type="Proteomes" id="UP000198661">
    <property type="component" value="Unassembled WGS sequence"/>
</dbReference>
<dbReference type="RefSeq" id="WP_092037006.1">
    <property type="nucleotide sequence ID" value="NZ_FOOK01000008.1"/>
</dbReference>
<name>A0A1I2MLI3_9BACL</name>
<keyword evidence="5" id="KW-1185">Reference proteome</keyword>
<dbReference type="SUPFAM" id="SSF56300">
    <property type="entry name" value="Metallo-dependent phosphatases"/>
    <property type="match status" value="1"/>
</dbReference>
<evidence type="ECO:0000313" key="5">
    <source>
        <dbReference type="Proteomes" id="UP000198661"/>
    </source>
</evidence>
<comment type="cofactor">
    <cofactor evidence="2">
        <name>a divalent metal cation</name>
        <dbReference type="ChEBI" id="CHEBI:60240"/>
    </cofactor>
</comment>
<keyword evidence="2" id="KW-0479">Metal-binding</keyword>
<dbReference type="AlphaFoldDB" id="A0A1I2MLI3"/>
<proteinExistence type="inferred from homology"/>
<evidence type="ECO:0000256" key="1">
    <source>
        <dbReference type="ARBA" id="ARBA00008950"/>
    </source>
</evidence>
<dbReference type="Pfam" id="PF12850">
    <property type="entry name" value="Metallophos_2"/>
    <property type="match status" value="1"/>
</dbReference>
<accession>A0A1I2MLI3</accession>
<comment type="similarity">
    <text evidence="1 2">Belongs to the metallophosphoesterase superfamily. YfcE family.</text>
</comment>
<dbReference type="GO" id="GO:0016787">
    <property type="term" value="F:hydrolase activity"/>
    <property type="evidence" value="ECO:0007669"/>
    <property type="project" value="UniProtKB-UniRule"/>
</dbReference>
<dbReference type="EMBL" id="FOOK01000008">
    <property type="protein sequence ID" value="SFF90387.1"/>
    <property type="molecule type" value="Genomic_DNA"/>
</dbReference>
<dbReference type="EC" id="3.1.4.-" evidence="2"/>
<reference evidence="4 5" key="1">
    <citation type="submission" date="2016-10" db="EMBL/GenBank/DDBJ databases">
        <authorList>
            <person name="de Groot N.N."/>
        </authorList>
    </citation>
    <scope>NUCLEOTIDE SEQUENCE [LARGE SCALE GENOMIC DNA]</scope>
    <source>
        <strain evidence="4 5">DSM 44945</strain>
    </source>
</reference>
<dbReference type="STRING" id="201973.SAMN04488025_10837"/>
<dbReference type="Gene3D" id="3.60.21.10">
    <property type="match status" value="1"/>
</dbReference>
<sequence>MRVLIVSDSHGRADLLDRIVEDVQPDHMIHCGDFCTPLDRLPEVSRSVVRGNCDWEEAADEQVWEGAGIRFWVVHGHRHQVKRDLSAIFARAEEVEAQVACFGHSHVPVCEQKGSVLLVNPGSIAHPRGSFPPSYALLEAEAPRRVRVSFFSPDGRPLSEWGGRFSL</sequence>
<feature type="domain" description="Calcineurin-like phosphoesterase" evidence="3">
    <location>
        <begin position="1"/>
        <end position="141"/>
    </location>
</feature>
<protein>
    <recommendedName>
        <fullName evidence="2">Phosphoesterase</fullName>
        <ecNumber evidence="2">3.1.4.-</ecNumber>
    </recommendedName>
</protein>
<dbReference type="InterPro" id="IPR029052">
    <property type="entry name" value="Metallo-depent_PP-like"/>
</dbReference>
<evidence type="ECO:0000256" key="2">
    <source>
        <dbReference type="RuleBase" id="RU362039"/>
    </source>
</evidence>
<dbReference type="GO" id="GO:0046872">
    <property type="term" value="F:metal ion binding"/>
    <property type="evidence" value="ECO:0007669"/>
    <property type="project" value="UniProtKB-KW"/>
</dbReference>
<dbReference type="InterPro" id="IPR024654">
    <property type="entry name" value="Calcineurin-like_PHP_lpxH"/>
</dbReference>
<dbReference type="NCBIfam" id="TIGR00040">
    <property type="entry name" value="yfcE"/>
    <property type="match status" value="1"/>
</dbReference>
<dbReference type="OrthoDB" id="9813918at2"/>
<gene>
    <name evidence="4" type="ORF">SAMN04488025_10837</name>
</gene>